<accession>A0A914BDW2</accession>
<feature type="binding site" evidence="5">
    <location>
        <position position="129"/>
    </location>
    <ligand>
        <name>substrate</name>
    </ligand>
</feature>
<dbReference type="InterPro" id="IPR001236">
    <property type="entry name" value="Lactate/malate_DH_N"/>
</dbReference>
<keyword evidence="8" id="KW-0816">Tricarboxylic acid cycle</keyword>
<evidence type="ECO:0000313" key="12">
    <source>
        <dbReference type="Proteomes" id="UP000887568"/>
    </source>
</evidence>
<sequence length="331" mass="35992">MALRVCVTGAAGQIAYSLLYSIAKGDVFGADQPLELLLLDIPPMMTIVEGVVMELSDCSLPLLKNVVATADYNVAFKDVDAAILVGAMPRKEGMERKDLLKANAKIFEGQGKVIDQIAKKTVKILVVGNPANTNCLITKSCAPSIPAANFSCMTRLDQNRAQFQIANRVGVSCDKVRNVIIWGNHSATQFPDVSHASVLDNSGKKTPVYEAVKDDAWLKGDFITTIQKRGAAVIKARKLSSAMSAAKAVGDHMRDWWFGTKPDEWVSMGVISDGSYGVPEGLVYSFPVKITDKEWSIVQGLSISDFAREKMDLTAKELQQEKETALSFLSQ</sequence>
<dbReference type="CDD" id="cd01336">
    <property type="entry name" value="MDH_cytoplasmic_cytosolic"/>
    <property type="match status" value="1"/>
</dbReference>
<comment type="similarity">
    <text evidence="1">Belongs to the LDH/MDH superfamily. MDH type 2 family.</text>
</comment>
<dbReference type="InterPro" id="IPR010945">
    <property type="entry name" value="Malate_DH_type2"/>
</dbReference>
<dbReference type="GO" id="GO:0030060">
    <property type="term" value="F:L-malate dehydrogenase (NAD+) activity"/>
    <property type="evidence" value="ECO:0007669"/>
    <property type="project" value="UniProtKB-EC"/>
</dbReference>
<dbReference type="Pfam" id="PF00056">
    <property type="entry name" value="Ldh_1_N"/>
    <property type="match status" value="1"/>
</dbReference>
<dbReference type="InterPro" id="IPR022383">
    <property type="entry name" value="Lactate/malate_DH_C"/>
</dbReference>
<dbReference type="InterPro" id="IPR001252">
    <property type="entry name" value="Malate_DH_AS"/>
</dbReference>
<feature type="binding site" evidence="6">
    <location>
        <begin position="127"/>
        <end position="129"/>
    </location>
    <ligand>
        <name>NAD(+)</name>
        <dbReference type="ChEBI" id="CHEBI:57540"/>
    </ligand>
</feature>
<dbReference type="SUPFAM" id="SSF56327">
    <property type="entry name" value="LDH C-terminal domain-like"/>
    <property type="match status" value="1"/>
</dbReference>
<feature type="binding site" evidence="5">
    <location>
        <position position="90"/>
    </location>
    <ligand>
        <name>substrate</name>
    </ligand>
</feature>
<organism evidence="11 12">
    <name type="scientific">Patiria miniata</name>
    <name type="common">Bat star</name>
    <name type="synonym">Asterina miniata</name>
    <dbReference type="NCBI Taxonomy" id="46514"/>
    <lineage>
        <taxon>Eukaryota</taxon>
        <taxon>Metazoa</taxon>
        <taxon>Echinodermata</taxon>
        <taxon>Eleutherozoa</taxon>
        <taxon>Asterozoa</taxon>
        <taxon>Asteroidea</taxon>
        <taxon>Valvatacea</taxon>
        <taxon>Valvatida</taxon>
        <taxon>Asterinidae</taxon>
        <taxon>Patiria</taxon>
    </lineage>
</organism>
<evidence type="ECO:0000259" key="10">
    <source>
        <dbReference type="Pfam" id="PF02866"/>
    </source>
</evidence>
<evidence type="ECO:0000256" key="2">
    <source>
        <dbReference type="ARBA" id="ARBA00023002"/>
    </source>
</evidence>
<dbReference type="EnsemblMetazoa" id="XM_038218490.1">
    <property type="protein sequence ID" value="XP_038074418.1"/>
    <property type="gene ID" value="LOC119742526"/>
</dbReference>
<evidence type="ECO:0000256" key="8">
    <source>
        <dbReference type="RuleBase" id="RU003405"/>
    </source>
</evidence>
<dbReference type="EC" id="1.1.1.37" evidence="8"/>
<dbReference type="NCBIfam" id="TIGR01758">
    <property type="entry name" value="MDH_euk_cyt"/>
    <property type="match status" value="1"/>
</dbReference>
<feature type="active site" description="Proton acceptor" evidence="4">
    <location>
        <position position="185"/>
    </location>
</feature>
<dbReference type="Proteomes" id="UP000887568">
    <property type="component" value="Unplaced"/>
</dbReference>
<evidence type="ECO:0000256" key="6">
    <source>
        <dbReference type="PIRSR" id="PIRSR000102-3"/>
    </source>
</evidence>
<comment type="catalytic activity">
    <reaction evidence="8">
        <text>(S)-malate + NAD(+) = oxaloacetate + NADH + H(+)</text>
        <dbReference type="Rhea" id="RHEA:21432"/>
        <dbReference type="ChEBI" id="CHEBI:15378"/>
        <dbReference type="ChEBI" id="CHEBI:15589"/>
        <dbReference type="ChEBI" id="CHEBI:16452"/>
        <dbReference type="ChEBI" id="CHEBI:57540"/>
        <dbReference type="ChEBI" id="CHEBI:57945"/>
        <dbReference type="EC" id="1.1.1.37"/>
    </reaction>
</comment>
<dbReference type="InterPro" id="IPR011274">
    <property type="entry name" value="Malate_DH_NAD-dep_euk"/>
</dbReference>
<dbReference type="Gene3D" id="3.90.110.10">
    <property type="entry name" value="Lactate dehydrogenase/glycoside hydrolase, family 4, C-terminal"/>
    <property type="match status" value="1"/>
</dbReference>
<dbReference type="RefSeq" id="XP_038074418.1">
    <property type="nucleotide sequence ID" value="XM_038218490.1"/>
</dbReference>
<evidence type="ECO:0000259" key="9">
    <source>
        <dbReference type="Pfam" id="PF00056"/>
    </source>
</evidence>
<evidence type="ECO:0000256" key="1">
    <source>
        <dbReference type="ARBA" id="ARBA00009613"/>
    </source>
</evidence>
<proteinExistence type="inferred from homology"/>
<keyword evidence="2 7" id="KW-0560">Oxidoreductase</keyword>
<dbReference type="InterPro" id="IPR001557">
    <property type="entry name" value="L-lactate/malate_DH"/>
</dbReference>
<dbReference type="CTD" id="4190"/>
<dbReference type="PROSITE" id="PS00068">
    <property type="entry name" value="MDH"/>
    <property type="match status" value="1"/>
</dbReference>
<dbReference type="PANTHER" id="PTHR23382">
    <property type="entry name" value="MALATE DEHYDROGENASE"/>
    <property type="match status" value="1"/>
</dbReference>
<protein>
    <recommendedName>
        <fullName evidence="8">Malate dehydrogenase</fullName>
        <ecNumber evidence="8">1.1.1.37</ecNumber>
    </recommendedName>
</protein>
<dbReference type="NCBIfam" id="TIGR01759">
    <property type="entry name" value="MalateDH-SF1"/>
    <property type="match status" value="1"/>
</dbReference>
<dbReference type="GO" id="GO:0006108">
    <property type="term" value="P:malate metabolic process"/>
    <property type="evidence" value="ECO:0007669"/>
    <property type="project" value="InterPro"/>
</dbReference>
<dbReference type="FunFam" id="3.90.110.10:FF:000002">
    <property type="entry name" value="Malate dehydrogenase"/>
    <property type="match status" value="1"/>
</dbReference>
<keyword evidence="3 6" id="KW-0520">NAD</keyword>
<dbReference type="OMA" id="HTWVNGT"/>
<dbReference type="InterPro" id="IPR036291">
    <property type="entry name" value="NAD(P)-bd_dom_sf"/>
</dbReference>
<feature type="domain" description="Lactate/malate dehydrogenase C-terminal" evidence="10">
    <location>
        <begin position="154"/>
        <end position="328"/>
    </location>
</feature>
<feature type="binding site" evidence="6">
    <location>
        <position position="103"/>
    </location>
    <ligand>
        <name>NAD(+)</name>
        <dbReference type="ChEBI" id="CHEBI:57540"/>
    </ligand>
</feature>
<evidence type="ECO:0000256" key="4">
    <source>
        <dbReference type="PIRSR" id="PIRSR000102-1"/>
    </source>
</evidence>
<dbReference type="NCBIfam" id="NF003916">
    <property type="entry name" value="PRK05442.1"/>
    <property type="match status" value="1"/>
</dbReference>
<dbReference type="OrthoDB" id="4069699at2759"/>
<dbReference type="InterPro" id="IPR015955">
    <property type="entry name" value="Lactate_DH/Glyco_Ohase_4_C"/>
</dbReference>
<feature type="binding site" evidence="6">
    <location>
        <position position="40"/>
    </location>
    <ligand>
        <name>NAD(+)</name>
        <dbReference type="ChEBI" id="CHEBI:57540"/>
    </ligand>
</feature>
<evidence type="ECO:0000256" key="3">
    <source>
        <dbReference type="ARBA" id="ARBA00023027"/>
    </source>
</evidence>
<feature type="domain" description="Lactate/malate dehydrogenase N-terminal" evidence="9">
    <location>
        <begin position="4"/>
        <end position="150"/>
    </location>
</feature>
<dbReference type="PIRSF" id="PIRSF000102">
    <property type="entry name" value="Lac_mal_DH"/>
    <property type="match status" value="1"/>
</dbReference>
<dbReference type="Gene3D" id="3.40.50.720">
    <property type="entry name" value="NAD(P)-binding Rossmann-like Domain"/>
    <property type="match status" value="1"/>
</dbReference>
<dbReference type="SUPFAM" id="SSF51735">
    <property type="entry name" value="NAD(P)-binding Rossmann-fold domains"/>
    <property type="match status" value="1"/>
</dbReference>
<dbReference type="GO" id="GO:0006099">
    <property type="term" value="P:tricarboxylic acid cycle"/>
    <property type="evidence" value="ECO:0007669"/>
    <property type="project" value="UniProtKB-KW"/>
</dbReference>
<reference evidence="11" key="1">
    <citation type="submission" date="2022-11" db="UniProtKB">
        <authorList>
            <consortium name="EnsemblMetazoa"/>
        </authorList>
    </citation>
    <scope>IDENTIFICATION</scope>
</reference>
<dbReference type="HAMAP" id="MF_01517">
    <property type="entry name" value="Malate_dehydrog_2"/>
    <property type="match status" value="1"/>
</dbReference>
<name>A0A914BDW2_PATMI</name>
<feature type="binding site" evidence="5">
    <location>
        <position position="160"/>
    </location>
    <ligand>
        <name>substrate</name>
    </ligand>
</feature>
<evidence type="ECO:0000256" key="7">
    <source>
        <dbReference type="RuleBase" id="RU003369"/>
    </source>
</evidence>
<feature type="binding site" evidence="5">
    <location>
        <position position="96"/>
    </location>
    <ligand>
        <name>substrate</name>
    </ligand>
</feature>
<evidence type="ECO:0000256" key="5">
    <source>
        <dbReference type="PIRSR" id="PIRSR000102-2"/>
    </source>
</evidence>
<evidence type="ECO:0000313" key="11">
    <source>
        <dbReference type="EnsemblMetazoa" id="XP_038074418.1"/>
    </source>
</evidence>
<dbReference type="AlphaFoldDB" id="A0A914BDW2"/>
<keyword evidence="12" id="KW-1185">Reference proteome</keyword>
<dbReference type="Pfam" id="PF02866">
    <property type="entry name" value="Ldh_1_C"/>
    <property type="match status" value="1"/>
</dbReference>
<dbReference type="FunFam" id="3.40.50.720:FF:000010">
    <property type="entry name" value="Malate dehydrogenase"/>
    <property type="match status" value="1"/>
</dbReference>
<dbReference type="GeneID" id="119742526"/>